<sequence>MNKSIAALGIAAVLFAAVGLSEARQMLPQSVAKGPSGAELYRANQAFSVKLGSKHAVGYFAAERGACALTVMLAENVDPDSQDRMSSAARIRTMLAPQDKTEVESEEAFATITCGATAETVAVSMHTKGPGRQSGL</sequence>
<proteinExistence type="predicted"/>
<reference evidence="1 2" key="2">
    <citation type="submission" date="2015-10" db="EMBL/GenBank/DDBJ databases">
        <title>Draft Genome Sequence of Prosthecomicrobium hirschii ATCC 27832.</title>
        <authorList>
            <person name="Daniel J."/>
            <person name="Givan S.A."/>
            <person name="Brun Y.V."/>
            <person name="Brown P.J."/>
        </authorList>
    </citation>
    <scope>NUCLEOTIDE SEQUENCE [LARGE SCALE GENOMIC DNA]</scope>
    <source>
        <strain evidence="1 2">16</strain>
    </source>
</reference>
<dbReference type="RefSeq" id="WP_054361550.1">
    <property type="nucleotide sequence ID" value="NZ_LJYW01000001.1"/>
</dbReference>
<protein>
    <submittedName>
        <fullName evidence="1">Uncharacterized protein</fullName>
    </submittedName>
</protein>
<name>A0A0P6WKV3_9HYPH</name>
<gene>
    <name evidence="1" type="ORF">ABB55_26705</name>
</gene>
<reference evidence="1 2" key="1">
    <citation type="submission" date="2015-09" db="EMBL/GenBank/DDBJ databases">
        <authorList>
            <person name="Jackson K.R."/>
            <person name="Lunt B.L."/>
            <person name="Fisher J.N.B."/>
            <person name="Gardner A.V."/>
            <person name="Bailey M.E."/>
            <person name="Deus L.M."/>
            <person name="Earl A.S."/>
            <person name="Gibby P.D."/>
            <person name="Hartmann K.A."/>
            <person name="Liu J.E."/>
            <person name="Manci A.M."/>
            <person name="Nielsen D.A."/>
            <person name="Solomon M.B."/>
            <person name="Breakwell D.P."/>
            <person name="Burnett S.H."/>
            <person name="Grose J.H."/>
        </authorList>
    </citation>
    <scope>NUCLEOTIDE SEQUENCE [LARGE SCALE GENOMIC DNA]</scope>
    <source>
        <strain evidence="1 2">16</strain>
    </source>
</reference>
<comment type="caution">
    <text evidence="1">The sequence shown here is derived from an EMBL/GenBank/DDBJ whole genome shotgun (WGS) entry which is preliminary data.</text>
</comment>
<organism evidence="1 2">
    <name type="scientific">Prosthecodimorpha hirschii</name>
    <dbReference type="NCBI Taxonomy" id="665126"/>
    <lineage>
        <taxon>Bacteria</taxon>
        <taxon>Pseudomonadati</taxon>
        <taxon>Pseudomonadota</taxon>
        <taxon>Alphaproteobacteria</taxon>
        <taxon>Hyphomicrobiales</taxon>
        <taxon>Ancalomicrobiaceae</taxon>
        <taxon>Prosthecodimorpha</taxon>
    </lineage>
</organism>
<dbReference type="EMBL" id="LJYW01000001">
    <property type="protein sequence ID" value="KPL55384.1"/>
    <property type="molecule type" value="Genomic_DNA"/>
</dbReference>
<dbReference type="Proteomes" id="UP000048984">
    <property type="component" value="Unassembled WGS sequence"/>
</dbReference>
<evidence type="ECO:0000313" key="1">
    <source>
        <dbReference type="EMBL" id="KPL55384.1"/>
    </source>
</evidence>
<keyword evidence="2" id="KW-1185">Reference proteome</keyword>
<accession>A0A0P6WKV3</accession>
<dbReference type="AlphaFoldDB" id="A0A0P6WKV3"/>
<dbReference type="OrthoDB" id="7933433at2"/>
<evidence type="ECO:0000313" key="2">
    <source>
        <dbReference type="Proteomes" id="UP000048984"/>
    </source>
</evidence>